<dbReference type="EMBL" id="JACXAE010000043">
    <property type="protein sequence ID" value="MBD2772678.1"/>
    <property type="molecule type" value="Genomic_DNA"/>
</dbReference>
<evidence type="ECO:0000313" key="1">
    <source>
        <dbReference type="EMBL" id="MBD2772678.1"/>
    </source>
</evidence>
<dbReference type="InterPro" id="IPR001387">
    <property type="entry name" value="Cro/C1-type_HTH"/>
</dbReference>
<dbReference type="CDD" id="cd00093">
    <property type="entry name" value="HTH_XRE"/>
    <property type="match status" value="1"/>
</dbReference>
<gene>
    <name evidence="1" type="ORF">ICL16_11500</name>
</gene>
<keyword evidence="2" id="KW-1185">Reference proteome</keyword>
<organism evidence="1 2">
    <name type="scientific">Iningainema tapete BLCC-T55</name>
    <dbReference type="NCBI Taxonomy" id="2748662"/>
    <lineage>
        <taxon>Bacteria</taxon>
        <taxon>Bacillati</taxon>
        <taxon>Cyanobacteriota</taxon>
        <taxon>Cyanophyceae</taxon>
        <taxon>Nostocales</taxon>
        <taxon>Scytonemataceae</taxon>
        <taxon>Iningainema tapete</taxon>
    </lineage>
</organism>
<dbReference type="AlphaFoldDB" id="A0A8J6XS78"/>
<reference evidence="1" key="1">
    <citation type="submission" date="2020-09" db="EMBL/GenBank/DDBJ databases">
        <title>Iningainema tapete sp. nov. (Scytonemataceae, Cyanobacteria) from greenhouses in central Florida (USA) produces two types of nodularin with biosynthetic potential for microcystin-LR and anabaenopeptins.</title>
        <authorList>
            <person name="Berthold D.E."/>
            <person name="Lefler F.W."/>
            <person name="Huang I.-S."/>
            <person name="Abdulla H."/>
            <person name="Zimba P.V."/>
            <person name="Laughinghouse H.D. IV."/>
        </authorList>
    </citation>
    <scope>NUCLEOTIDE SEQUENCE</scope>
    <source>
        <strain evidence="1">BLCCT55</strain>
    </source>
</reference>
<proteinExistence type="predicted"/>
<sequence>MIPFTTSPEQKIRVYKIATKMAEAGLSVAFINDTVEMAEEYEGLHDLMVLWDEETDIYTQDEIIADITEEIDQHKELPRGIEQKPSISFDDLDRIANDIVDFKKSLRHEVDRWGGIAKLAEKTGIPQPSLSRFFNSASMPHRTTLYRIANEE</sequence>
<name>A0A8J6XS78_9CYAN</name>
<evidence type="ECO:0000313" key="2">
    <source>
        <dbReference type="Proteomes" id="UP000629098"/>
    </source>
</evidence>
<protein>
    <submittedName>
        <fullName evidence="1">Helix-turn-helix transcriptional regulator</fullName>
    </submittedName>
</protein>
<comment type="caution">
    <text evidence="1">The sequence shown here is derived from an EMBL/GenBank/DDBJ whole genome shotgun (WGS) entry which is preliminary data.</text>
</comment>
<dbReference type="RefSeq" id="WP_190827552.1">
    <property type="nucleotide sequence ID" value="NZ_CAWPPI010000043.1"/>
</dbReference>
<accession>A0A8J6XS78</accession>
<dbReference type="Proteomes" id="UP000629098">
    <property type="component" value="Unassembled WGS sequence"/>
</dbReference>